<keyword evidence="3" id="KW-0134">Cell wall</keyword>
<dbReference type="EMBL" id="ADBL01001610">
    <property type="status" value="NOT_ANNOTATED_CDS"/>
    <property type="molecule type" value="Genomic_DNA"/>
</dbReference>
<keyword evidence="10" id="KW-0624">Polysaccharide degradation</keyword>
<dbReference type="eggNOG" id="ENOG502QPVV">
    <property type="taxonomic scope" value="Eukaryota"/>
</dbReference>
<gene>
    <name evidence="13" type="ORF">MAPG_06663</name>
</gene>
<keyword evidence="5 12" id="KW-0732">Signal</keyword>
<feature type="signal peptide" evidence="12">
    <location>
        <begin position="1"/>
        <end position="19"/>
    </location>
</feature>
<feature type="region of interest" description="Disordered" evidence="11">
    <location>
        <begin position="81"/>
        <end position="145"/>
    </location>
</feature>
<dbReference type="EnsemblFungi" id="MAPG_06663T0">
    <property type="protein sequence ID" value="MAPG_06663T0"/>
    <property type="gene ID" value="MAPG_06663"/>
</dbReference>
<dbReference type="VEuPathDB" id="FungiDB:MAPG_06663"/>
<evidence type="ECO:0000256" key="9">
    <source>
        <dbReference type="ARBA" id="ARBA00023316"/>
    </source>
</evidence>
<accession>A0A0C4E2M3</accession>
<comment type="subcellular location">
    <subcellularLocation>
        <location evidence="1">Secreted</location>
        <location evidence="1">Cell wall</location>
    </subcellularLocation>
</comment>
<name>A0A0C4E2M3_MAGP6</name>
<dbReference type="GO" id="GO:0009277">
    <property type="term" value="C:fungal-type cell wall"/>
    <property type="evidence" value="ECO:0007669"/>
    <property type="project" value="TreeGrafter"/>
</dbReference>
<dbReference type="AlphaFoldDB" id="A0A0C4E2M3"/>
<proteinExistence type="inferred from homology"/>
<dbReference type="Proteomes" id="UP000011715">
    <property type="component" value="Unassembled WGS sequence"/>
</dbReference>
<feature type="chain" id="PRO_5009385678" evidence="12">
    <location>
        <begin position="20"/>
        <end position="435"/>
    </location>
</feature>
<dbReference type="GO" id="GO:0016798">
    <property type="term" value="F:hydrolase activity, acting on glycosyl bonds"/>
    <property type="evidence" value="ECO:0007669"/>
    <property type="project" value="UniProtKB-KW"/>
</dbReference>
<evidence type="ECO:0000256" key="6">
    <source>
        <dbReference type="ARBA" id="ARBA00022801"/>
    </source>
</evidence>
<dbReference type="Pfam" id="PF03856">
    <property type="entry name" value="SUN"/>
    <property type="match status" value="1"/>
</dbReference>
<evidence type="ECO:0000256" key="10">
    <source>
        <dbReference type="ARBA" id="ARBA00023326"/>
    </source>
</evidence>
<dbReference type="STRING" id="644358.A0A0C4E2M3"/>
<protein>
    <submittedName>
        <fullName evidence="13">Septation protein SUN4</fullName>
    </submittedName>
</protein>
<evidence type="ECO:0000313" key="13">
    <source>
        <dbReference type="EMBL" id="KLU87669.1"/>
    </source>
</evidence>
<dbReference type="GO" id="GO:0000272">
    <property type="term" value="P:polysaccharide catabolic process"/>
    <property type="evidence" value="ECO:0007669"/>
    <property type="project" value="UniProtKB-KW"/>
</dbReference>
<evidence type="ECO:0000256" key="3">
    <source>
        <dbReference type="ARBA" id="ARBA00022512"/>
    </source>
</evidence>
<sequence length="435" mass="45757">MKGITKFALAASLVAGTQASHQHHRHHHARRVVENLEKRSPEVVKYVEGPVVAVYELDGKVVEPEQAKAGIADGLYAVVGETTPTFTPPPPPPPPPATPTPSSTSTSQAAQFFEQKPTPTPETTSSSSSPTPSSPSAGSAGSSANPGCAVLGPTGIDADFPSGQIDCSCLPTQFGVQPVERLGMDGWLSFQQPDDKKWIPGVLINTIHQPISGGCPLNSFCSYACPNGYQKTQWPVSSQGSTGQSVGGLWCNAQGKLELTRPDCPKLCEKGAGGVFVENKLKDVANICQTNYPGDEKMSIATETKPGGKYELLNPDAKTSYWWKGSPTSAQYYLNNEGVEVAEACTWKSAKYPDSAGNWAPANLGVGKDIHGITYISIFWNQPTSNAKLNYNVEIIGDTSAPCALKNGVFTGGGNGCTTAISKPGGTATIVLTDS</sequence>
<dbReference type="InterPro" id="IPR051526">
    <property type="entry name" value="Beta-Glucosidase_SUN"/>
</dbReference>
<feature type="compositionally biased region" description="Pro residues" evidence="11">
    <location>
        <begin position="86"/>
        <end position="99"/>
    </location>
</feature>
<reference evidence="15" key="2">
    <citation type="submission" date="2010-05" db="EMBL/GenBank/DDBJ databases">
        <title>The genome sequence of Magnaporthe poae strain ATCC 64411.</title>
        <authorList>
            <person name="Ma L.-J."/>
            <person name="Dead R."/>
            <person name="Young S."/>
            <person name="Zeng Q."/>
            <person name="Koehrsen M."/>
            <person name="Alvarado L."/>
            <person name="Berlin A."/>
            <person name="Chapman S.B."/>
            <person name="Chen Z."/>
            <person name="Freedman E."/>
            <person name="Gellesch M."/>
            <person name="Goldberg J."/>
            <person name="Griggs A."/>
            <person name="Gujja S."/>
            <person name="Heilman E.R."/>
            <person name="Heiman D."/>
            <person name="Hepburn T."/>
            <person name="Howarth C."/>
            <person name="Jen D."/>
            <person name="Larson L."/>
            <person name="Mehta T."/>
            <person name="Neiman D."/>
            <person name="Pearson M."/>
            <person name="Roberts A."/>
            <person name="Saif S."/>
            <person name="Shea T."/>
            <person name="Shenoy N."/>
            <person name="Sisk P."/>
            <person name="Stolte C."/>
            <person name="Sykes S."/>
            <person name="Walk T."/>
            <person name="White J."/>
            <person name="Yandava C."/>
            <person name="Haas B."/>
            <person name="Nusbaum C."/>
            <person name="Birren B."/>
        </authorList>
    </citation>
    <scope>NUCLEOTIDE SEQUENCE [LARGE SCALE GENOMIC DNA]</scope>
    <source>
        <strain evidence="15">ATCC 64411 / 73-15</strain>
    </source>
</reference>
<evidence type="ECO:0000256" key="1">
    <source>
        <dbReference type="ARBA" id="ARBA00004191"/>
    </source>
</evidence>
<organism evidence="14 15">
    <name type="scientific">Magnaporthiopsis poae (strain ATCC 64411 / 73-15)</name>
    <name type="common">Kentucky bluegrass fungus</name>
    <name type="synonym">Magnaporthe poae</name>
    <dbReference type="NCBI Taxonomy" id="644358"/>
    <lineage>
        <taxon>Eukaryota</taxon>
        <taxon>Fungi</taxon>
        <taxon>Dikarya</taxon>
        <taxon>Ascomycota</taxon>
        <taxon>Pezizomycotina</taxon>
        <taxon>Sordariomycetes</taxon>
        <taxon>Sordariomycetidae</taxon>
        <taxon>Magnaporthales</taxon>
        <taxon>Magnaporthaceae</taxon>
        <taxon>Magnaporthiopsis</taxon>
    </lineage>
</organism>
<evidence type="ECO:0000256" key="7">
    <source>
        <dbReference type="ARBA" id="ARBA00023277"/>
    </source>
</evidence>
<evidence type="ECO:0000256" key="8">
    <source>
        <dbReference type="ARBA" id="ARBA00023295"/>
    </source>
</evidence>
<keyword evidence="15" id="KW-1185">Reference proteome</keyword>
<dbReference type="PANTHER" id="PTHR31316:SF0">
    <property type="entry name" value="SECRETED BETA-GLUCOSIDASE SIM1-RELATED"/>
    <property type="match status" value="1"/>
</dbReference>
<evidence type="ECO:0000256" key="4">
    <source>
        <dbReference type="ARBA" id="ARBA00022525"/>
    </source>
</evidence>
<reference evidence="13" key="3">
    <citation type="submission" date="2011-03" db="EMBL/GenBank/DDBJ databases">
        <title>Annotation of Magnaporthe poae ATCC 64411.</title>
        <authorList>
            <person name="Ma L.-J."/>
            <person name="Dead R."/>
            <person name="Young S.K."/>
            <person name="Zeng Q."/>
            <person name="Gargeya S."/>
            <person name="Fitzgerald M."/>
            <person name="Haas B."/>
            <person name="Abouelleil A."/>
            <person name="Alvarado L."/>
            <person name="Arachchi H.M."/>
            <person name="Berlin A."/>
            <person name="Brown A."/>
            <person name="Chapman S.B."/>
            <person name="Chen Z."/>
            <person name="Dunbar C."/>
            <person name="Freedman E."/>
            <person name="Gearin G."/>
            <person name="Gellesch M."/>
            <person name="Goldberg J."/>
            <person name="Griggs A."/>
            <person name="Gujja S."/>
            <person name="Heiman D."/>
            <person name="Howarth C."/>
            <person name="Larson L."/>
            <person name="Lui A."/>
            <person name="MacDonald P.J.P."/>
            <person name="Mehta T."/>
            <person name="Montmayeur A."/>
            <person name="Murphy C."/>
            <person name="Neiman D."/>
            <person name="Pearson M."/>
            <person name="Priest M."/>
            <person name="Roberts A."/>
            <person name="Saif S."/>
            <person name="Shea T."/>
            <person name="Shenoy N."/>
            <person name="Sisk P."/>
            <person name="Stolte C."/>
            <person name="Sykes S."/>
            <person name="Yandava C."/>
            <person name="Wortman J."/>
            <person name="Nusbaum C."/>
            <person name="Birren B."/>
        </authorList>
    </citation>
    <scope>NUCLEOTIDE SEQUENCE</scope>
    <source>
        <strain evidence="13">ATCC 64411</strain>
    </source>
</reference>
<keyword evidence="9" id="KW-0961">Cell wall biogenesis/degradation</keyword>
<evidence type="ECO:0000313" key="15">
    <source>
        <dbReference type="Proteomes" id="UP000011715"/>
    </source>
</evidence>
<dbReference type="OrthoDB" id="5339822at2759"/>
<evidence type="ECO:0000256" key="5">
    <source>
        <dbReference type="ARBA" id="ARBA00022729"/>
    </source>
</evidence>
<keyword evidence="4" id="KW-0964">Secreted</keyword>
<evidence type="ECO:0000313" key="14">
    <source>
        <dbReference type="EnsemblFungi" id="MAPG_06663T0"/>
    </source>
</evidence>
<dbReference type="PANTHER" id="PTHR31316">
    <property type="entry name" value="BETA-GLUCOSIDASE-LIKE PROTEIN NCA3, MITOCHONDRIAL-RELATED"/>
    <property type="match status" value="1"/>
</dbReference>
<reference evidence="14" key="5">
    <citation type="submission" date="2015-06" db="UniProtKB">
        <authorList>
            <consortium name="EnsemblFungi"/>
        </authorList>
    </citation>
    <scope>IDENTIFICATION</scope>
    <source>
        <strain evidence="14">ATCC 64411</strain>
    </source>
</reference>
<comment type="similarity">
    <text evidence="2">Belongs to the SUN family.</text>
</comment>
<evidence type="ECO:0000256" key="11">
    <source>
        <dbReference type="SAM" id="MobiDB-lite"/>
    </source>
</evidence>
<evidence type="ECO:0000256" key="12">
    <source>
        <dbReference type="SAM" id="SignalP"/>
    </source>
</evidence>
<dbReference type="GO" id="GO:0009986">
    <property type="term" value="C:cell surface"/>
    <property type="evidence" value="ECO:0007669"/>
    <property type="project" value="TreeGrafter"/>
</dbReference>
<keyword evidence="8" id="KW-0326">Glycosidase</keyword>
<dbReference type="OMA" id="CSYACQS"/>
<reference evidence="14" key="4">
    <citation type="journal article" date="2015" name="G3 (Bethesda)">
        <title>Genome sequences of three phytopathogenic species of the Magnaporthaceae family of fungi.</title>
        <authorList>
            <person name="Okagaki L.H."/>
            <person name="Nunes C.C."/>
            <person name="Sailsbery J."/>
            <person name="Clay B."/>
            <person name="Brown D."/>
            <person name="John T."/>
            <person name="Oh Y."/>
            <person name="Young N."/>
            <person name="Fitzgerald M."/>
            <person name="Haas B.J."/>
            <person name="Zeng Q."/>
            <person name="Young S."/>
            <person name="Adiconis X."/>
            <person name="Fan L."/>
            <person name="Levin J.Z."/>
            <person name="Mitchell T.K."/>
            <person name="Okubara P.A."/>
            <person name="Farman M.L."/>
            <person name="Kohn L.M."/>
            <person name="Birren B."/>
            <person name="Ma L.-J."/>
            <person name="Dean R.A."/>
        </authorList>
    </citation>
    <scope>NUCLEOTIDE SEQUENCE</scope>
    <source>
        <strain evidence="14">ATCC 64411 / 73-15</strain>
    </source>
</reference>
<evidence type="ECO:0000256" key="2">
    <source>
        <dbReference type="ARBA" id="ARBA00010579"/>
    </source>
</evidence>
<dbReference type="EMBL" id="GL876970">
    <property type="protein sequence ID" value="KLU87669.1"/>
    <property type="molecule type" value="Genomic_DNA"/>
</dbReference>
<keyword evidence="7" id="KW-0119">Carbohydrate metabolism</keyword>
<feature type="compositionally biased region" description="Low complexity" evidence="11">
    <location>
        <begin position="121"/>
        <end position="145"/>
    </location>
</feature>
<dbReference type="InterPro" id="IPR005556">
    <property type="entry name" value="SUN"/>
</dbReference>
<reference evidence="13" key="1">
    <citation type="submission" date="2010-05" db="EMBL/GenBank/DDBJ databases">
        <title>The Genome Sequence of Magnaporthe poae strain ATCC 64411.</title>
        <authorList>
            <consortium name="The Broad Institute Genome Sequencing Platform"/>
            <consortium name="Broad Institute Genome Sequencing Center for Infectious Disease"/>
            <person name="Ma L.-J."/>
            <person name="Dead R."/>
            <person name="Young S."/>
            <person name="Zeng Q."/>
            <person name="Koehrsen M."/>
            <person name="Alvarado L."/>
            <person name="Berlin A."/>
            <person name="Chapman S.B."/>
            <person name="Chen Z."/>
            <person name="Freedman E."/>
            <person name="Gellesch M."/>
            <person name="Goldberg J."/>
            <person name="Griggs A."/>
            <person name="Gujja S."/>
            <person name="Heilman E.R."/>
            <person name="Heiman D."/>
            <person name="Hepburn T."/>
            <person name="Howarth C."/>
            <person name="Jen D."/>
            <person name="Larson L."/>
            <person name="Mehta T."/>
            <person name="Neiman D."/>
            <person name="Pearson M."/>
            <person name="Roberts A."/>
            <person name="Saif S."/>
            <person name="Shea T."/>
            <person name="Shenoy N."/>
            <person name="Sisk P."/>
            <person name="Stolte C."/>
            <person name="Sykes S."/>
            <person name="Walk T."/>
            <person name="White J."/>
            <person name="Yandava C."/>
            <person name="Haas B."/>
            <person name="Nusbaum C."/>
            <person name="Birren B."/>
        </authorList>
    </citation>
    <scope>NUCLEOTIDE SEQUENCE</scope>
    <source>
        <strain evidence="13">ATCC 64411</strain>
    </source>
</reference>
<dbReference type="GO" id="GO:0031505">
    <property type="term" value="P:fungal-type cell wall organization"/>
    <property type="evidence" value="ECO:0007669"/>
    <property type="project" value="TreeGrafter"/>
</dbReference>
<keyword evidence="6" id="KW-0378">Hydrolase</keyword>